<keyword evidence="2" id="KW-0812">Transmembrane</keyword>
<feature type="region of interest" description="Disordered" evidence="1">
    <location>
        <begin position="120"/>
        <end position="145"/>
    </location>
</feature>
<keyword evidence="4" id="KW-1185">Reference proteome</keyword>
<comment type="caution">
    <text evidence="3">The sequence shown here is derived from an EMBL/GenBank/DDBJ whole genome shotgun (WGS) entry which is preliminary data.</text>
</comment>
<evidence type="ECO:0000256" key="1">
    <source>
        <dbReference type="SAM" id="MobiDB-lite"/>
    </source>
</evidence>
<dbReference type="Proteomes" id="UP000634529">
    <property type="component" value="Unassembled WGS sequence"/>
</dbReference>
<proteinExistence type="predicted"/>
<feature type="compositionally biased region" description="Polar residues" evidence="1">
    <location>
        <begin position="130"/>
        <end position="144"/>
    </location>
</feature>
<keyword evidence="2" id="KW-0472">Membrane</keyword>
<feature type="region of interest" description="Disordered" evidence="1">
    <location>
        <begin position="34"/>
        <end position="104"/>
    </location>
</feature>
<feature type="compositionally biased region" description="Polar residues" evidence="1">
    <location>
        <begin position="34"/>
        <end position="53"/>
    </location>
</feature>
<accession>A0ABR9ARJ2</accession>
<protein>
    <submittedName>
        <fullName evidence="3">Uncharacterized protein</fullName>
    </submittedName>
</protein>
<evidence type="ECO:0000313" key="3">
    <source>
        <dbReference type="EMBL" id="MBD8496711.1"/>
    </source>
</evidence>
<evidence type="ECO:0000256" key="2">
    <source>
        <dbReference type="SAM" id="Phobius"/>
    </source>
</evidence>
<sequence length="170" mass="19035">MEKLFDFISSNIFVVVAVVGFLLSLVGNKKKSTTGMPNFGGDTQNTASQSQSNHDQDKGNYDDDEEEYERQQSRLEDVRTTPVFSTDYSDDREENTFGYPSSRLADTSYRTQAAVAREASSPIYSRNDHGGQQQRGKAGSNETLAEQARQGVIWAEILGPPRAKRPFRNR</sequence>
<gene>
    <name evidence="3" type="ORF">IFO66_00165</name>
</gene>
<evidence type="ECO:0000313" key="4">
    <source>
        <dbReference type="Proteomes" id="UP000634529"/>
    </source>
</evidence>
<organism evidence="3 4">
    <name type="scientific">Paenibacillus arenosi</name>
    <dbReference type="NCBI Taxonomy" id="2774142"/>
    <lineage>
        <taxon>Bacteria</taxon>
        <taxon>Bacillati</taxon>
        <taxon>Bacillota</taxon>
        <taxon>Bacilli</taxon>
        <taxon>Bacillales</taxon>
        <taxon>Paenibacillaceae</taxon>
        <taxon>Paenibacillus</taxon>
    </lineage>
</organism>
<feature type="compositionally biased region" description="Basic and acidic residues" evidence="1">
    <location>
        <begin position="69"/>
        <end position="79"/>
    </location>
</feature>
<feature type="transmembrane region" description="Helical" evidence="2">
    <location>
        <begin position="6"/>
        <end position="26"/>
    </location>
</feature>
<keyword evidence="2" id="KW-1133">Transmembrane helix</keyword>
<name>A0ABR9ARJ2_9BACL</name>
<dbReference type="EMBL" id="JACYTN010000001">
    <property type="protein sequence ID" value="MBD8496711.1"/>
    <property type="molecule type" value="Genomic_DNA"/>
</dbReference>
<reference evidence="3 4" key="1">
    <citation type="submission" date="2020-09" db="EMBL/GenBank/DDBJ databases">
        <title>Paenibacillus sp. CAU 1523 isolated from sand of Haeundae Beach.</title>
        <authorList>
            <person name="Kim W."/>
        </authorList>
    </citation>
    <scope>NUCLEOTIDE SEQUENCE [LARGE SCALE GENOMIC DNA]</scope>
    <source>
        <strain evidence="3 4">CAU 1523</strain>
    </source>
</reference>
<dbReference type="RefSeq" id="WP_192023161.1">
    <property type="nucleotide sequence ID" value="NZ_JACYTN010000001.1"/>
</dbReference>